<dbReference type="EMBL" id="CAJNOW010018806">
    <property type="protein sequence ID" value="CAF1668538.1"/>
    <property type="molecule type" value="Genomic_DNA"/>
</dbReference>
<dbReference type="Proteomes" id="UP000681967">
    <property type="component" value="Unassembled WGS sequence"/>
</dbReference>
<evidence type="ECO:0000313" key="4">
    <source>
        <dbReference type="EMBL" id="CAF4074383.1"/>
    </source>
</evidence>
<dbReference type="Proteomes" id="UP000676336">
    <property type="component" value="Unassembled WGS sequence"/>
</dbReference>
<gene>
    <name evidence="4" type="ORF">BYL167_LOCUS17708</name>
    <name evidence="2" type="ORF">GIL414_LOCUS11982</name>
    <name evidence="1" type="ORF">KQP761_LOCUS33735</name>
    <name evidence="3" type="ORF">SMN809_LOCUS12806</name>
    <name evidence="5" type="ORF">UXM345_LOCUS25360</name>
</gene>
<dbReference type="EMBL" id="CAJOBF010004857">
    <property type="protein sequence ID" value="CAF4155157.1"/>
    <property type="molecule type" value="Genomic_DNA"/>
</dbReference>
<proteinExistence type="predicted"/>
<protein>
    <submittedName>
        <fullName evidence="1">Uncharacterized protein</fullName>
    </submittedName>
</protein>
<organism evidence="1 6">
    <name type="scientific">Rotaria magnacalcarata</name>
    <dbReference type="NCBI Taxonomy" id="392030"/>
    <lineage>
        <taxon>Eukaryota</taxon>
        <taxon>Metazoa</taxon>
        <taxon>Spiralia</taxon>
        <taxon>Gnathifera</taxon>
        <taxon>Rotifera</taxon>
        <taxon>Eurotatoria</taxon>
        <taxon>Bdelloidea</taxon>
        <taxon>Philodinida</taxon>
        <taxon>Philodinidae</taxon>
        <taxon>Rotaria</taxon>
    </lineage>
</organism>
<evidence type="ECO:0000313" key="2">
    <source>
        <dbReference type="EMBL" id="CAF4005063.1"/>
    </source>
</evidence>
<dbReference type="EMBL" id="CAJOBH010007081">
    <property type="protein sequence ID" value="CAF4074383.1"/>
    <property type="molecule type" value="Genomic_DNA"/>
</dbReference>
<evidence type="ECO:0000313" key="1">
    <source>
        <dbReference type="EMBL" id="CAF1668538.1"/>
    </source>
</evidence>
<sequence length="225" mass="26451">MKLYIKLNTFEDCIHLLDGRLKQLTTLIIVICGMRNDSMIGHNTKNLLNLKCFSLTCEFRNAYDEQLVPLFHRLSHIEELTLNICTGNRATFIDGASLHNDILINMLQLRKLIFYICTYIDLDKITRRLSYDNVRVKTYVMSFHFRFRFDCLKWIGNMFPSIILNNTLRVINFMPQAWYSKKMVSHNKEQCSTVEYSHLTSLDVSNGDSEYVDQFLNVAKTYLPH</sequence>
<evidence type="ECO:0000313" key="6">
    <source>
        <dbReference type="Proteomes" id="UP000663834"/>
    </source>
</evidence>
<evidence type="ECO:0000313" key="3">
    <source>
        <dbReference type="EMBL" id="CAF4017168.1"/>
    </source>
</evidence>
<dbReference type="Proteomes" id="UP000663842">
    <property type="component" value="Unassembled WGS sequence"/>
</dbReference>
<dbReference type="Proteomes" id="UP000663834">
    <property type="component" value="Unassembled WGS sequence"/>
</dbReference>
<dbReference type="EMBL" id="CAJOBI010004931">
    <property type="protein sequence ID" value="CAF4017168.1"/>
    <property type="molecule type" value="Genomic_DNA"/>
</dbReference>
<dbReference type="Proteomes" id="UP000681720">
    <property type="component" value="Unassembled WGS sequence"/>
</dbReference>
<comment type="caution">
    <text evidence="1">The sequence shown here is derived from an EMBL/GenBank/DDBJ whole genome shotgun (WGS) entry which is preliminary data.</text>
</comment>
<evidence type="ECO:0000313" key="5">
    <source>
        <dbReference type="EMBL" id="CAF4155157.1"/>
    </source>
</evidence>
<dbReference type="EMBL" id="CAJOBJ010004581">
    <property type="protein sequence ID" value="CAF4005063.1"/>
    <property type="molecule type" value="Genomic_DNA"/>
</dbReference>
<accession>A0A816G022</accession>
<dbReference type="AlphaFoldDB" id="A0A816G022"/>
<reference evidence="1" key="1">
    <citation type="submission" date="2021-02" db="EMBL/GenBank/DDBJ databases">
        <authorList>
            <person name="Nowell W R."/>
        </authorList>
    </citation>
    <scope>NUCLEOTIDE SEQUENCE</scope>
</reference>
<name>A0A816G022_9BILA</name>